<dbReference type="Proteomes" id="UP000604383">
    <property type="component" value="Unassembled WGS sequence"/>
</dbReference>
<organism evidence="1 3">
    <name type="scientific">Clostridium innocuum</name>
    <dbReference type="NCBI Taxonomy" id="1522"/>
    <lineage>
        <taxon>Bacteria</taxon>
        <taxon>Bacillati</taxon>
        <taxon>Bacillota</taxon>
        <taxon>Clostridia</taxon>
        <taxon>Eubacteriales</taxon>
        <taxon>Clostridiaceae</taxon>
        <taxon>Clostridium</taxon>
    </lineage>
</organism>
<dbReference type="RefSeq" id="WP_008818046.1">
    <property type="nucleotide sequence ID" value="NZ_AP025565.1"/>
</dbReference>
<keyword evidence="1" id="KW-0238">DNA-binding</keyword>
<evidence type="ECO:0000313" key="1">
    <source>
        <dbReference type="EMBL" id="MCR0234940.1"/>
    </source>
</evidence>
<protein>
    <submittedName>
        <fullName evidence="1">DNA-binding protein</fullName>
    </submittedName>
</protein>
<gene>
    <name evidence="2" type="ORF">GT664_01465</name>
    <name evidence="1" type="ORF">MKC95_19410</name>
</gene>
<reference evidence="1" key="2">
    <citation type="journal article" date="2022" name="Clin. Infect. Dis.">
        <title>Association between Clostridium innocuum and antibiotic-associated diarrhea in adults and children: A cross-sectional study and comparative genomics analysis.</title>
        <authorList>
            <person name="Cherny K.E."/>
            <person name="Muscat E.B."/>
            <person name="Balaji A."/>
            <person name="Mukherjee J."/>
            <person name="Ozer E.A."/>
            <person name="Angarone M.P."/>
            <person name="Hauser A.R."/>
            <person name="Sichel J.S."/>
            <person name="Amponsah E."/>
            <person name="Kociolek L.K."/>
        </authorList>
    </citation>
    <scope>NUCLEOTIDE SEQUENCE</scope>
    <source>
        <strain evidence="1">NU1-AC-029v</strain>
    </source>
</reference>
<dbReference type="EMBL" id="WWTN01000002">
    <property type="protein sequence ID" value="MZH54447.1"/>
    <property type="molecule type" value="Genomic_DNA"/>
</dbReference>
<reference evidence="2" key="1">
    <citation type="journal article" date="2019" name="Nat. Med.">
        <title>A library of human gut bacterial isolates paired with longitudinal multiomics data enables mechanistic microbiome research.</title>
        <authorList>
            <person name="Poyet M."/>
            <person name="Groussin M."/>
            <person name="Gibbons S.M."/>
            <person name="Avila-Pacheco J."/>
            <person name="Jiang X."/>
            <person name="Kearney S.M."/>
            <person name="Perrotta A.R."/>
            <person name="Berdy B."/>
            <person name="Zhao S."/>
            <person name="Lieberman T.D."/>
            <person name="Swanson P.K."/>
            <person name="Smith M."/>
            <person name="Roesemann S."/>
            <person name="Alexander J.E."/>
            <person name="Rich S.A."/>
            <person name="Livny J."/>
            <person name="Vlamakis H."/>
            <person name="Clish C."/>
            <person name="Bullock K."/>
            <person name="Deik A."/>
            <person name="Scott J."/>
            <person name="Pierce K.A."/>
            <person name="Xavier R.J."/>
            <person name="Alm E.J."/>
        </authorList>
    </citation>
    <scope>NUCLEOTIDE SEQUENCE</scope>
    <source>
        <strain evidence="2">BIOML-A12</strain>
    </source>
</reference>
<comment type="caution">
    <text evidence="1">The sequence shown here is derived from an EMBL/GenBank/DDBJ whole genome shotgun (WGS) entry which is preliminary data.</text>
</comment>
<dbReference type="Proteomes" id="UP001203972">
    <property type="component" value="Unassembled WGS sequence"/>
</dbReference>
<sequence>MSDLKILTQDDVAEWFNSHHHDTVTAVREIDIIRAATGRCYMFSHKGIRHSLNDYKELDASKEKTLFAQGDA</sequence>
<evidence type="ECO:0000313" key="3">
    <source>
        <dbReference type="Proteomes" id="UP001203972"/>
    </source>
</evidence>
<proteinExistence type="predicted"/>
<dbReference type="GO" id="GO:0003677">
    <property type="term" value="F:DNA binding"/>
    <property type="evidence" value="ECO:0007669"/>
    <property type="project" value="UniProtKB-KW"/>
</dbReference>
<evidence type="ECO:0000313" key="2">
    <source>
        <dbReference type="EMBL" id="MZH54447.1"/>
    </source>
</evidence>
<name>A0AAP2XUA1_CLOIN</name>
<dbReference type="AlphaFoldDB" id="A0AAP2XUA1"/>
<accession>A0AAP2XUA1</accession>
<dbReference type="EMBL" id="JAKTMA010000044">
    <property type="protein sequence ID" value="MCR0234940.1"/>
    <property type="molecule type" value="Genomic_DNA"/>
</dbReference>